<dbReference type="SUPFAM" id="SSF53448">
    <property type="entry name" value="Nucleotide-diphospho-sugar transferases"/>
    <property type="match status" value="1"/>
</dbReference>
<accession>A0A812T5T1</accession>
<dbReference type="InterPro" id="IPR001228">
    <property type="entry name" value="IspD"/>
</dbReference>
<dbReference type="InterPro" id="IPR034683">
    <property type="entry name" value="IspD/TarI"/>
</dbReference>
<name>A0A812T5T1_SYMPI</name>
<evidence type="ECO:0000313" key="6">
    <source>
        <dbReference type="EMBL" id="CAE7511873.1"/>
    </source>
</evidence>
<evidence type="ECO:0000256" key="1">
    <source>
        <dbReference type="ARBA" id="ARBA00009789"/>
    </source>
</evidence>
<feature type="signal peptide" evidence="5">
    <location>
        <begin position="1"/>
        <end position="20"/>
    </location>
</feature>
<evidence type="ECO:0000256" key="4">
    <source>
        <dbReference type="ARBA" id="ARBA00069967"/>
    </source>
</evidence>
<evidence type="ECO:0000256" key="3">
    <source>
        <dbReference type="ARBA" id="ARBA00022695"/>
    </source>
</evidence>
<dbReference type="GO" id="GO:0008299">
    <property type="term" value="P:isoprenoid biosynthetic process"/>
    <property type="evidence" value="ECO:0007669"/>
    <property type="project" value="InterPro"/>
</dbReference>
<comment type="similarity">
    <text evidence="1">Belongs to the IspD/TarI cytidylyltransferase family. IspD subfamily.</text>
</comment>
<dbReference type="NCBIfam" id="TIGR00453">
    <property type="entry name" value="ispD"/>
    <property type="match status" value="1"/>
</dbReference>
<dbReference type="EMBL" id="CAJNIZ010028890">
    <property type="protein sequence ID" value="CAE7511873.1"/>
    <property type="molecule type" value="Genomic_DNA"/>
</dbReference>
<evidence type="ECO:0000313" key="7">
    <source>
        <dbReference type="Proteomes" id="UP000649617"/>
    </source>
</evidence>
<dbReference type="GO" id="GO:0050518">
    <property type="term" value="F:2-C-methyl-D-erythritol 4-phosphate cytidylyltransferase activity"/>
    <property type="evidence" value="ECO:0007669"/>
    <property type="project" value="InterPro"/>
</dbReference>
<proteinExistence type="inferred from homology"/>
<dbReference type="FunFam" id="3.90.550.10:FF:000003">
    <property type="entry name" value="2-C-methyl-D-erythritol 4-phosphate cytidylyltransferase"/>
    <property type="match status" value="1"/>
</dbReference>
<keyword evidence="5" id="KW-0732">Signal</keyword>
<sequence>MNRFILVFICCCSLWMWLRGNTHPPTDVLFASCEQMPVRQQHISQLKPGVARPPLRTSWVGWNLCGVAAGGVLAAFAGKSKTISSQTCLHRRGKPSATACFAAGSDVGVVLLSAGVGKRMGASIPKQYIKLMGLEIALHSLDTFLDCDVAEIVIVCAEDWQYIFKDHLEKKGSLEVDVKFTTGGKERQDSVNNGLAKIEAPIVAIHDAARPLVTKDEIEKVVTDAREHGAALLAVRTKATIKQAVSESEAFVEGTPKRKLLWEAHTPQVIRSELLRKGFEKAEKEGLDVTDDVSLIEQLGEKVKLTEGEYTNIKVTTPEDIAVAETILKERGFVAPAE</sequence>
<dbReference type="HAMAP" id="MF_00108">
    <property type="entry name" value="IspD"/>
    <property type="match status" value="1"/>
</dbReference>
<gene>
    <name evidence="6" type="primary">ISPD</name>
    <name evidence="6" type="ORF">SPIL2461_LOCUS13336</name>
</gene>
<dbReference type="Proteomes" id="UP000649617">
    <property type="component" value="Unassembled WGS sequence"/>
</dbReference>
<dbReference type="PANTHER" id="PTHR32125:SF4">
    <property type="entry name" value="2-C-METHYL-D-ERYTHRITOL 4-PHOSPHATE CYTIDYLYLTRANSFERASE, CHLOROPLASTIC"/>
    <property type="match status" value="1"/>
</dbReference>
<dbReference type="Pfam" id="PF01128">
    <property type="entry name" value="IspD"/>
    <property type="match status" value="1"/>
</dbReference>
<organism evidence="6 7">
    <name type="scientific">Symbiodinium pilosum</name>
    <name type="common">Dinoflagellate</name>
    <dbReference type="NCBI Taxonomy" id="2952"/>
    <lineage>
        <taxon>Eukaryota</taxon>
        <taxon>Sar</taxon>
        <taxon>Alveolata</taxon>
        <taxon>Dinophyceae</taxon>
        <taxon>Suessiales</taxon>
        <taxon>Symbiodiniaceae</taxon>
        <taxon>Symbiodinium</taxon>
    </lineage>
</organism>
<protein>
    <recommendedName>
        <fullName evidence="4">2-C-methyl-D-erythritol 4-phosphate cytidylyltransferase, chloroplastic</fullName>
    </recommendedName>
</protein>
<keyword evidence="7" id="KW-1185">Reference proteome</keyword>
<keyword evidence="2" id="KW-0808">Transferase</keyword>
<comment type="caution">
    <text evidence="6">The sequence shown here is derived from an EMBL/GenBank/DDBJ whole genome shotgun (WGS) entry which is preliminary data.</text>
</comment>
<reference evidence="6" key="1">
    <citation type="submission" date="2021-02" db="EMBL/GenBank/DDBJ databases">
        <authorList>
            <person name="Dougan E. K."/>
            <person name="Rhodes N."/>
            <person name="Thang M."/>
            <person name="Chan C."/>
        </authorList>
    </citation>
    <scope>NUCLEOTIDE SEQUENCE</scope>
</reference>
<dbReference type="PANTHER" id="PTHR32125">
    <property type="entry name" value="2-C-METHYL-D-ERYTHRITOL 4-PHOSPHATE CYTIDYLYLTRANSFERASE, CHLOROPLASTIC"/>
    <property type="match status" value="1"/>
</dbReference>
<dbReference type="AlphaFoldDB" id="A0A812T5T1"/>
<dbReference type="OrthoDB" id="414267at2759"/>
<dbReference type="CDD" id="cd02516">
    <property type="entry name" value="CDP-ME_synthetase"/>
    <property type="match status" value="1"/>
</dbReference>
<evidence type="ECO:0000256" key="5">
    <source>
        <dbReference type="SAM" id="SignalP"/>
    </source>
</evidence>
<dbReference type="InterPro" id="IPR050088">
    <property type="entry name" value="IspD/TarI_cytidylyltransf_bact"/>
</dbReference>
<keyword evidence="3" id="KW-0548">Nucleotidyltransferase</keyword>
<dbReference type="InterPro" id="IPR029044">
    <property type="entry name" value="Nucleotide-diphossugar_trans"/>
</dbReference>
<feature type="chain" id="PRO_5032931707" description="2-C-methyl-D-erythritol 4-phosphate cytidylyltransferase, chloroplastic" evidence="5">
    <location>
        <begin position="21"/>
        <end position="338"/>
    </location>
</feature>
<dbReference type="Gene3D" id="3.90.550.10">
    <property type="entry name" value="Spore Coat Polysaccharide Biosynthesis Protein SpsA, Chain A"/>
    <property type="match status" value="1"/>
</dbReference>
<evidence type="ECO:0000256" key="2">
    <source>
        <dbReference type="ARBA" id="ARBA00022679"/>
    </source>
</evidence>